<name>A0A239SFR1_9BURK</name>
<keyword evidence="2" id="KW-1185">Reference proteome</keyword>
<evidence type="ECO:0000313" key="1">
    <source>
        <dbReference type="EMBL" id="SNU84315.1"/>
    </source>
</evidence>
<dbReference type="AlphaFoldDB" id="A0A239SFR1"/>
<reference evidence="1 2" key="1">
    <citation type="submission" date="2017-06" db="EMBL/GenBank/DDBJ databases">
        <authorList>
            <consortium name="Pathogen Informatics"/>
        </authorList>
    </citation>
    <scope>NUCLEOTIDE SEQUENCE [LARGE SCALE GENOMIC DNA]</scope>
    <source>
        <strain evidence="1 2">NCTC13161</strain>
    </source>
</reference>
<accession>A0A239SFR1</accession>
<evidence type="ECO:0000313" key="2">
    <source>
        <dbReference type="Proteomes" id="UP000215126"/>
    </source>
</evidence>
<dbReference type="EMBL" id="LT906435">
    <property type="protein sequence ID" value="SNU84315.1"/>
    <property type="molecule type" value="Genomic_DNA"/>
</dbReference>
<proteinExistence type="predicted"/>
<protein>
    <submittedName>
        <fullName evidence="1">Uncharacterized protein</fullName>
    </submittedName>
</protein>
<gene>
    <name evidence="1" type="ORF">SAMEA4530655_01925</name>
</gene>
<sequence>MNVVPAESKNGSYGADLKFTSSAPICSKVDFYVDGTPYFTILSQGNQGEDRVFGQKAIVRSTISSVSCRVCKRAEGAAAASRSDNDSANKVPTSQLDGTWCSRDAYGRNAMLISGASIRFAFVGDSGSSGNTGTIYRLNDTDFAIALANGYRGLYRMRGKDHCSWIERDGAPAPQSGGEVCWMTLAT</sequence>
<organism evidence="1 2">
    <name type="scientific">Pandoraea sputorum</name>
    <dbReference type="NCBI Taxonomy" id="93222"/>
    <lineage>
        <taxon>Bacteria</taxon>
        <taxon>Pseudomonadati</taxon>
        <taxon>Pseudomonadota</taxon>
        <taxon>Betaproteobacteria</taxon>
        <taxon>Burkholderiales</taxon>
        <taxon>Burkholderiaceae</taxon>
        <taxon>Pandoraea</taxon>
    </lineage>
</organism>
<dbReference type="Proteomes" id="UP000215126">
    <property type="component" value="Chromosome 1"/>
</dbReference>